<dbReference type="PANTHER" id="PTHR12526">
    <property type="entry name" value="GLYCOSYLTRANSFERASE"/>
    <property type="match status" value="1"/>
</dbReference>
<keyword evidence="2 4" id="KW-0808">Transferase</keyword>
<protein>
    <submittedName>
        <fullName evidence="4">Glycosyltransferase</fullName>
    </submittedName>
</protein>
<comment type="caution">
    <text evidence="4">The sequence shown here is derived from an EMBL/GenBank/DDBJ whole genome shotgun (WGS) entry which is preliminary data.</text>
</comment>
<dbReference type="Pfam" id="PF13524">
    <property type="entry name" value="Glyco_trans_1_2"/>
    <property type="match status" value="1"/>
</dbReference>
<proteinExistence type="predicted"/>
<reference evidence="4 5" key="1">
    <citation type="submission" date="2020-07" db="EMBL/GenBank/DDBJ databases">
        <title>Draft genome and description of Aeromicrobium phoceense strain Marseille-Q0843 isolated from healthy skin swab.</title>
        <authorList>
            <person name="Boxberger M."/>
            <person name="La Scola B."/>
        </authorList>
    </citation>
    <scope>NUCLEOTIDE SEQUENCE [LARGE SCALE GENOMIC DNA]</scope>
    <source>
        <strain evidence="4 5">Marseille-Q0843</strain>
    </source>
</reference>
<gene>
    <name evidence="4" type="ORF">H1W00_02025</name>
</gene>
<dbReference type="EMBL" id="JACEOG010000001">
    <property type="protein sequence ID" value="MBA4607250.1"/>
    <property type="molecule type" value="Genomic_DNA"/>
</dbReference>
<accession>A0A838XK53</accession>
<feature type="domain" description="Spore protein YkvP/CgeB glycosyl transferase-like" evidence="3">
    <location>
        <begin position="222"/>
        <end position="363"/>
    </location>
</feature>
<name>A0A838XK53_9ACTN</name>
<dbReference type="Gene3D" id="3.40.50.2000">
    <property type="entry name" value="Glycogen Phosphorylase B"/>
    <property type="match status" value="1"/>
</dbReference>
<keyword evidence="5" id="KW-1185">Reference proteome</keyword>
<evidence type="ECO:0000313" key="5">
    <source>
        <dbReference type="Proteomes" id="UP000550354"/>
    </source>
</evidence>
<dbReference type="Proteomes" id="UP000550354">
    <property type="component" value="Unassembled WGS sequence"/>
</dbReference>
<evidence type="ECO:0000259" key="3">
    <source>
        <dbReference type="Pfam" id="PF13524"/>
    </source>
</evidence>
<dbReference type="SUPFAM" id="SSF53756">
    <property type="entry name" value="UDP-Glycosyltransferase/glycogen phosphorylase"/>
    <property type="match status" value="1"/>
</dbReference>
<dbReference type="AlphaFoldDB" id="A0A838XK53"/>
<evidence type="ECO:0000256" key="1">
    <source>
        <dbReference type="ARBA" id="ARBA00022676"/>
    </source>
</evidence>
<organism evidence="4 5">
    <name type="scientific">Aeromicrobium phoceense</name>
    <dbReference type="NCBI Taxonomy" id="2754045"/>
    <lineage>
        <taxon>Bacteria</taxon>
        <taxon>Bacillati</taxon>
        <taxon>Actinomycetota</taxon>
        <taxon>Actinomycetes</taxon>
        <taxon>Propionibacteriales</taxon>
        <taxon>Nocardioidaceae</taxon>
        <taxon>Aeromicrobium</taxon>
    </lineage>
</organism>
<dbReference type="PANTHER" id="PTHR12526:SF510">
    <property type="entry name" value="D-INOSITOL 3-PHOSPHATE GLYCOSYLTRANSFERASE"/>
    <property type="match status" value="1"/>
</dbReference>
<keyword evidence="1" id="KW-0328">Glycosyltransferase</keyword>
<dbReference type="GO" id="GO:0016757">
    <property type="term" value="F:glycosyltransferase activity"/>
    <property type="evidence" value="ECO:0007669"/>
    <property type="project" value="UniProtKB-KW"/>
</dbReference>
<dbReference type="RefSeq" id="WP_181753184.1">
    <property type="nucleotide sequence ID" value="NZ_JACEOG010000001.1"/>
</dbReference>
<dbReference type="InterPro" id="IPR055259">
    <property type="entry name" value="YkvP/CgeB_Glyco_trans-like"/>
</dbReference>
<sequence>MRIVAFGTYDSAVHPRVAVLIAGLRAWNQDVVELNRPLGYSTAERVTLVQEPWRLPGFGLRLLRRWASLVRLGLRERRRGRPDAVLVGYLGHFDVVLARLVFGRVPIVLDHLVSASGTVLDRGLASRRSLRGRVMVAIDRLALACADVVVVDTAERVPALAEGGRRDVVVCPVGASDEWFAASGAAADRGVDEPLRAIFFGLFTPLQGATTIARAAALLEPDDRVEITLVGRGQDWDEARRIVGDHPAVRWIEWLEPADLIRLVATQDVCLGIFGTTAKAREVVPTKVFQGAAAGCAVVTSDTASQRGVLGDDAAYVPPGDAEALAAVLRELSVDRGRLDSLRERMGERAAREFTAAEAVRPMMSEIGGITPVEEE</sequence>
<evidence type="ECO:0000313" key="4">
    <source>
        <dbReference type="EMBL" id="MBA4607250.1"/>
    </source>
</evidence>
<evidence type="ECO:0000256" key="2">
    <source>
        <dbReference type="ARBA" id="ARBA00022679"/>
    </source>
</evidence>